<keyword evidence="5" id="KW-0418">Kinase</keyword>
<feature type="compositionally biased region" description="Acidic residues" evidence="13">
    <location>
        <begin position="491"/>
        <end position="501"/>
    </location>
</feature>
<dbReference type="CTD" id="9811150"/>
<accession>E3LWN5</accession>
<dbReference type="GeneID" id="9811150"/>
<dbReference type="SUPFAM" id="SSF56112">
    <property type="entry name" value="Protein kinase-like (PK-like)"/>
    <property type="match status" value="1"/>
</dbReference>
<keyword evidence="3" id="KW-0808">Transferase</keyword>
<dbReference type="GO" id="GO:0005516">
    <property type="term" value="F:calmodulin binding"/>
    <property type="evidence" value="ECO:0007669"/>
    <property type="project" value="UniProtKB-KW"/>
</dbReference>
<feature type="domain" description="Alpha-type protein kinase" evidence="14">
    <location>
        <begin position="190"/>
        <end position="397"/>
    </location>
</feature>
<evidence type="ECO:0000256" key="4">
    <source>
        <dbReference type="ARBA" id="ARBA00022741"/>
    </source>
</evidence>
<dbReference type="KEGG" id="crq:GCK72_010810"/>
<dbReference type="EC" id="2.7.11.20" evidence="10"/>
<evidence type="ECO:0000256" key="6">
    <source>
        <dbReference type="ARBA" id="ARBA00022837"/>
    </source>
</evidence>
<evidence type="ECO:0000256" key="12">
    <source>
        <dbReference type="ARBA" id="ARBA00078015"/>
    </source>
</evidence>
<proteinExistence type="inferred from homology"/>
<evidence type="ECO:0000256" key="2">
    <source>
        <dbReference type="ARBA" id="ARBA00022553"/>
    </source>
</evidence>
<dbReference type="Gene3D" id="3.30.200.20">
    <property type="entry name" value="Phosphorylase Kinase, domain 1"/>
    <property type="match status" value="1"/>
</dbReference>
<dbReference type="GO" id="GO:0004686">
    <property type="term" value="F:elongation factor-2 kinase activity"/>
    <property type="evidence" value="ECO:0007669"/>
    <property type="project" value="UniProtKB-EC"/>
</dbReference>
<evidence type="ECO:0000259" key="14">
    <source>
        <dbReference type="PROSITE" id="PS51158"/>
    </source>
</evidence>
<dbReference type="CDD" id="cd16967">
    <property type="entry name" value="Alpha_kinase_eEF2K"/>
    <property type="match status" value="1"/>
</dbReference>
<comment type="similarity">
    <text evidence="9">Belongs to the protein kinase superfamily. Alpha-type protein kinase family.</text>
</comment>
<dbReference type="EMBL" id="DS268417">
    <property type="protein sequence ID" value="EFO83507.1"/>
    <property type="molecule type" value="Genomic_DNA"/>
</dbReference>
<keyword evidence="1" id="KW-0723">Serine/threonine-protein kinase</keyword>
<dbReference type="GO" id="GO:1903013">
    <property type="term" value="P:response to differentiation-inducing factor 1"/>
    <property type="evidence" value="ECO:0007669"/>
    <property type="project" value="TreeGrafter"/>
</dbReference>
<sequence>MFQTSDSQISRFLHSPQFSSCHKVLDTLPTHPTPPIFWRTPRRALLRCSEKRVFIKTQIIVFLYSVLSEFFDRFLSKNLNFSVIKHWANMTIDTTNESDNSPDNSPGFQTSARSFSLNASKMVPITDDFIEDVFIEENEILEKPRMDPLRVRHLMETWRKAARRARTNYVDPWDEFNIHEYPVQRAKRYRYSAIRKQWTEDIVDVRIHPDSFARGAMRECYRLKKCSVHGSTRDWSSNYVAKRYICQVDRRVLFDDVRLQMDAKLWAEEFNRYNPPKKIDIVQMCVIELIDVKDSPLYHLEHFIEGKYIKYNSNSGFVSNAARLTPQAFSHFTFERSGHQMMVVDIQGVGDLYTDPQIHTVVGTDYGDGNLGTRGMALFFHSHRCNDICETMDLSNFELSPPEIEATEHAMSVAARQKKSCVAAPTVFEARRNRVSSECIQVVEHGISMDQLRKRQTLNHSSTDLSIKIHNEDCVCPECIPVVEQLCEPCSDDEEDEEEEDYPRSEKSGNSSKSRRSRMSISTRSSGDESTSHRPRKCGFVDMASLRQRHDSFRSSVGTYSMNSSRQTRDTEKDEFWKVLRKQSVPANILSLQLQQMAAQNQENDEEAPPQVTGHQFSVLGQIHIDLARYHELGRFIEMDSEQKEMLDGNGSENDARAPIKYDKQSAIFHLDIARKCGILEAVLTSAHIVLELPHELLKEVTVDDLFPNGLAEQENGIRDLEEFGSDLMEIAAEMGDKGAMLYMAHAYETGQRLGPNRSTDYKKSIDWYQRVVGFQDEEPDAEGSGKTTFSSFSPLSRHEILAKMAEMYKEGGYGLNQDFERAYCLFNEAAEAAMEAMNGKLANKYYEKAEMCGE</sequence>
<dbReference type="HOGENOM" id="CLU_382143_0_0_1"/>
<evidence type="ECO:0000256" key="9">
    <source>
        <dbReference type="ARBA" id="ARBA00061584"/>
    </source>
</evidence>
<reference evidence="15" key="1">
    <citation type="submission" date="2007-07" db="EMBL/GenBank/DDBJ databases">
        <title>PCAP assembly of the Caenorhabditis remanei genome.</title>
        <authorList>
            <consortium name="The Caenorhabditis remanei Sequencing Consortium"/>
            <person name="Wilson R.K."/>
        </authorList>
    </citation>
    <scope>NUCLEOTIDE SEQUENCE [LARGE SCALE GENOMIC DNA]</scope>
    <source>
        <strain evidence="15">PB4641</strain>
    </source>
</reference>
<evidence type="ECO:0000256" key="1">
    <source>
        <dbReference type="ARBA" id="ARBA00022527"/>
    </source>
</evidence>
<dbReference type="Gene3D" id="1.25.40.10">
    <property type="entry name" value="Tetratricopeptide repeat domain"/>
    <property type="match status" value="1"/>
</dbReference>
<dbReference type="InterPro" id="IPR011009">
    <property type="entry name" value="Kinase-like_dom_sf"/>
</dbReference>
<dbReference type="AlphaFoldDB" id="E3LWN5"/>
<dbReference type="FunFam" id="3.20.200.10:FF:000002">
    <property type="entry name" value="Eukaryotic elongation factor 2 kinase"/>
    <property type="match status" value="1"/>
</dbReference>
<dbReference type="GO" id="GO:0031037">
    <property type="term" value="P:myosin II filament disassembly"/>
    <property type="evidence" value="ECO:0007669"/>
    <property type="project" value="TreeGrafter"/>
</dbReference>
<dbReference type="Pfam" id="PF02816">
    <property type="entry name" value="Alpha_kinase"/>
    <property type="match status" value="1"/>
</dbReference>
<dbReference type="SMART" id="SM00811">
    <property type="entry name" value="Alpha_kinase"/>
    <property type="match status" value="1"/>
</dbReference>
<keyword evidence="16" id="KW-1185">Reference proteome</keyword>
<evidence type="ECO:0000256" key="8">
    <source>
        <dbReference type="ARBA" id="ARBA00022860"/>
    </source>
</evidence>
<evidence type="ECO:0000256" key="13">
    <source>
        <dbReference type="SAM" id="MobiDB-lite"/>
    </source>
</evidence>
<evidence type="ECO:0000256" key="3">
    <source>
        <dbReference type="ARBA" id="ARBA00022679"/>
    </source>
</evidence>
<keyword evidence="6" id="KW-0106">Calcium</keyword>
<dbReference type="InterPro" id="IPR011990">
    <property type="entry name" value="TPR-like_helical_dom_sf"/>
</dbReference>
<keyword evidence="4" id="KW-0547">Nucleotide-binding</keyword>
<dbReference type="Proteomes" id="UP000008281">
    <property type="component" value="Unassembled WGS sequence"/>
</dbReference>
<feature type="region of interest" description="Disordered" evidence="13">
    <location>
        <begin position="491"/>
        <end position="541"/>
    </location>
</feature>
<name>E3LWN5_CAERE</name>
<dbReference type="FunCoup" id="E3LWN5">
    <property type="interactions" value="906"/>
</dbReference>
<dbReference type="OMA" id="XETEENK"/>
<dbReference type="OrthoDB" id="301415at2759"/>
<dbReference type="PROSITE" id="PS51158">
    <property type="entry name" value="ALPHA_KINASE"/>
    <property type="match status" value="1"/>
</dbReference>
<evidence type="ECO:0000256" key="5">
    <source>
        <dbReference type="ARBA" id="ARBA00022777"/>
    </source>
</evidence>
<dbReference type="GO" id="GO:0005524">
    <property type="term" value="F:ATP binding"/>
    <property type="evidence" value="ECO:0007669"/>
    <property type="project" value="UniProtKB-KW"/>
</dbReference>
<dbReference type="eggNOG" id="ENOG502QVA3">
    <property type="taxonomic scope" value="Eukaryota"/>
</dbReference>
<keyword evidence="2" id="KW-0597">Phosphoprotein</keyword>
<dbReference type="InterPro" id="IPR047588">
    <property type="entry name" value="eEF2K_a_kinase_dom"/>
</dbReference>
<evidence type="ECO:0000313" key="16">
    <source>
        <dbReference type="Proteomes" id="UP000008281"/>
    </source>
</evidence>
<dbReference type="InterPro" id="IPR051852">
    <property type="entry name" value="Alpha-type_PK"/>
</dbReference>
<keyword evidence="7" id="KW-0067">ATP-binding</keyword>
<protein>
    <recommendedName>
        <fullName evidence="11">Eukaryotic elongation factor 2 kinase</fullName>
        <ecNumber evidence="10">2.7.11.20</ecNumber>
    </recommendedName>
    <alternativeName>
        <fullName evidence="12">Calcium/calmodulin-dependent eukaryotic elongation factor 2 kinase</fullName>
    </alternativeName>
</protein>
<evidence type="ECO:0000256" key="10">
    <source>
        <dbReference type="ARBA" id="ARBA00066872"/>
    </source>
</evidence>
<evidence type="ECO:0000256" key="7">
    <source>
        <dbReference type="ARBA" id="ARBA00022840"/>
    </source>
</evidence>
<dbReference type="SUPFAM" id="SSF81901">
    <property type="entry name" value="HCP-like"/>
    <property type="match status" value="1"/>
</dbReference>
<dbReference type="PANTHER" id="PTHR45992">
    <property type="entry name" value="EUKARYOTIC ELONGATION FACTOR 2 KINASE-RELATED"/>
    <property type="match status" value="1"/>
</dbReference>
<keyword evidence="8" id="KW-0112">Calmodulin-binding</keyword>
<dbReference type="FunFam" id="3.30.200.20:FF:000336">
    <property type="entry name" value="Eukaryotic elongation factor 2 kinase"/>
    <property type="match status" value="1"/>
</dbReference>
<dbReference type="Gene3D" id="3.20.200.10">
    <property type="entry name" value="MHCK/EF2 kinase"/>
    <property type="match status" value="1"/>
</dbReference>
<dbReference type="InterPro" id="IPR017400">
    <property type="entry name" value="eEF-2K"/>
</dbReference>
<dbReference type="GO" id="GO:0005509">
    <property type="term" value="F:calcium ion binding"/>
    <property type="evidence" value="ECO:0007669"/>
    <property type="project" value="InterPro"/>
</dbReference>
<dbReference type="InParanoid" id="E3LWN5"/>
<dbReference type="PIRSF" id="PIRSF038139">
    <property type="entry name" value="Elongation_factor_2_kinase"/>
    <property type="match status" value="1"/>
</dbReference>
<dbReference type="STRING" id="31234.E3LWN5"/>
<evidence type="ECO:0000313" key="15">
    <source>
        <dbReference type="EMBL" id="EFO83507.1"/>
    </source>
</evidence>
<evidence type="ECO:0000256" key="11">
    <source>
        <dbReference type="ARBA" id="ARBA00067847"/>
    </source>
</evidence>
<gene>
    <name evidence="15" type="primary">Cre-efk-1</name>
    <name evidence="15" type="ORF">CRE_02916</name>
</gene>
<dbReference type="InterPro" id="IPR004166">
    <property type="entry name" value="a-kinase_dom"/>
</dbReference>
<organism evidence="16">
    <name type="scientific">Caenorhabditis remanei</name>
    <name type="common">Caenorhabditis vulgaris</name>
    <dbReference type="NCBI Taxonomy" id="31234"/>
    <lineage>
        <taxon>Eukaryota</taxon>
        <taxon>Metazoa</taxon>
        <taxon>Ecdysozoa</taxon>
        <taxon>Nematoda</taxon>
        <taxon>Chromadorea</taxon>
        <taxon>Rhabditida</taxon>
        <taxon>Rhabditina</taxon>
        <taxon>Rhabditomorpha</taxon>
        <taxon>Rhabditoidea</taxon>
        <taxon>Rhabditidae</taxon>
        <taxon>Peloderinae</taxon>
        <taxon>Caenorhabditis</taxon>
    </lineage>
</organism>
<dbReference type="RefSeq" id="XP_003111646.2">
    <property type="nucleotide sequence ID" value="XM_003111598.2"/>
</dbReference>
<dbReference type="PANTHER" id="PTHR45992:SF2">
    <property type="entry name" value="EUKARYOTIC ELONGATION FACTOR 2 KINASE"/>
    <property type="match status" value="1"/>
</dbReference>